<gene>
    <name evidence="2" type="ORF">ACN42_g2984</name>
</gene>
<accession>A0A117NQL0</accession>
<dbReference type="OrthoDB" id="4361935at2759"/>
<organism evidence="2 3">
    <name type="scientific">Penicillium freii</name>
    <dbReference type="NCBI Taxonomy" id="48697"/>
    <lineage>
        <taxon>Eukaryota</taxon>
        <taxon>Fungi</taxon>
        <taxon>Dikarya</taxon>
        <taxon>Ascomycota</taxon>
        <taxon>Pezizomycotina</taxon>
        <taxon>Eurotiomycetes</taxon>
        <taxon>Eurotiomycetidae</taxon>
        <taxon>Eurotiales</taxon>
        <taxon>Aspergillaceae</taxon>
        <taxon>Penicillium</taxon>
    </lineage>
</organism>
<evidence type="ECO:0000256" key="1">
    <source>
        <dbReference type="SAM" id="MobiDB-lite"/>
    </source>
</evidence>
<protein>
    <submittedName>
        <fullName evidence="2">Uncharacterized protein</fullName>
    </submittedName>
</protein>
<keyword evidence="3" id="KW-1185">Reference proteome</keyword>
<dbReference type="Proteomes" id="UP000055045">
    <property type="component" value="Unassembled WGS sequence"/>
</dbReference>
<feature type="compositionally biased region" description="Polar residues" evidence="1">
    <location>
        <begin position="18"/>
        <end position="31"/>
    </location>
</feature>
<evidence type="ECO:0000313" key="2">
    <source>
        <dbReference type="EMBL" id="KUM64087.1"/>
    </source>
</evidence>
<dbReference type="EMBL" id="LLXE01000056">
    <property type="protein sequence ID" value="KUM64087.1"/>
    <property type="molecule type" value="Genomic_DNA"/>
</dbReference>
<comment type="caution">
    <text evidence="2">The sequence shown here is derived from an EMBL/GenBank/DDBJ whole genome shotgun (WGS) entry which is preliminary data.</text>
</comment>
<sequence length="266" mass="29899">MAPSEQSWVPPNRPAGIPTTTPDMPPATSTPARRYGKIQDEGAIRQRWLETPTDPTCQIQPSTLTVDDLLIARWRIHTSYNNIPFQVAENAFALGYANRAVYKQTLTQNHAGGELGLAGCENMYDILVGKGLIIAEAMFRSDGPQFSQIARAYMQEVAEPQSLRHFYVCDIVNIDTKRFVEKVLYSSRNDLTWPPVCTAPLIWEYNTPEYQGLLGTRIGKCAVYLVLEIFPRGTYYIARIVTWDENCSFEIRFDIEPIPASLGSTG</sequence>
<evidence type="ECO:0000313" key="3">
    <source>
        <dbReference type="Proteomes" id="UP000055045"/>
    </source>
</evidence>
<proteinExistence type="predicted"/>
<reference evidence="2 3" key="1">
    <citation type="submission" date="2015-10" db="EMBL/GenBank/DDBJ databases">
        <title>Genome sequencing of Penicillium freii.</title>
        <authorList>
            <person name="Nguyen H.D."/>
            <person name="Visagie C.M."/>
            <person name="Seifert K.A."/>
        </authorList>
    </citation>
    <scope>NUCLEOTIDE SEQUENCE [LARGE SCALE GENOMIC DNA]</scope>
    <source>
        <strain evidence="2 3">DAOM 242723</strain>
    </source>
</reference>
<feature type="region of interest" description="Disordered" evidence="1">
    <location>
        <begin position="1"/>
        <end position="33"/>
    </location>
</feature>
<name>A0A117NQL0_PENFR</name>
<dbReference type="AlphaFoldDB" id="A0A117NQL0"/>